<organism evidence="3 4">
    <name type="scientific">Solanum bulbocastanum</name>
    <name type="common">Wild potato</name>
    <dbReference type="NCBI Taxonomy" id="147425"/>
    <lineage>
        <taxon>Eukaryota</taxon>
        <taxon>Viridiplantae</taxon>
        <taxon>Streptophyta</taxon>
        <taxon>Embryophyta</taxon>
        <taxon>Tracheophyta</taxon>
        <taxon>Spermatophyta</taxon>
        <taxon>Magnoliopsida</taxon>
        <taxon>eudicotyledons</taxon>
        <taxon>Gunneridae</taxon>
        <taxon>Pentapetalae</taxon>
        <taxon>asterids</taxon>
        <taxon>lamiids</taxon>
        <taxon>Solanales</taxon>
        <taxon>Solanaceae</taxon>
        <taxon>Solanoideae</taxon>
        <taxon>Solaneae</taxon>
        <taxon>Solanum</taxon>
    </lineage>
</organism>
<proteinExistence type="predicted"/>
<feature type="compositionally biased region" description="Basic residues" evidence="2">
    <location>
        <begin position="290"/>
        <end position="309"/>
    </location>
</feature>
<dbReference type="PANTHER" id="PTHR48302:SF4">
    <property type="entry name" value="DUF1985 DOMAIN-CONTAINING PROTEIN"/>
    <property type="match status" value="1"/>
</dbReference>
<reference evidence="3 4" key="1">
    <citation type="submission" date="2024-02" db="EMBL/GenBank/DDBJ databases">
        <title>de novo genome assembly of Solanum bulbocastanum strain 11H21.</title>
        <authorList>
            <person name="Hosaka A.J."/>
        </authorList>
    </citation>
    <scope>NUCLEOTIDE SEQUENCE [LARGE SCALE GENOMIC DNA]</scope>
    <source>
        <tissue evidence="3">Young leaves</tissue>
    </source>
</reference>
<feature type="region of interest" description="Disordered" evidence="2">
    <location>
        <begin position="290"/>
        <end position="312"/>
    </location>
</feature>
<dbReference type="PANTHER" id="PTHR48302">
    <property type="entry name" value="ULP1 PROTEASE FAMILY, C-TERMINAL CATALYTIC DOMAIN CONTAINING PROTEIN"/>
    <property type="match status" value="1"/>
</dbReference>
<protein>
    <submittedName>
        <fullName evidence="3">Uncharacterized protein</fullName>
    </submittedName>
</protein>
<gene>
    <name evidence="3" type="ORF">RDI58_017993</name>
</gene>
<feature type="compositionally biased region" description="Polar residues" evidence="2">
    <location>
        <begin position="1"/>
        <end position="12"/>
    </location>
</feature>
<name>A0AAN8TH50_SOLBU</name>
<feature type="coiled-coil region" evidence="1">
    <location>
        <begin position="166"/>
        <end position="193"/>
    </location>
</feature>
<sequence length="459" mass="52777">MRGQVSSPTATDEVNDGPNFSLGISQVSGEQNNDEQNKEQNKKQNKDVYKKLSDSVRHELKSTHKYYRLGCLPLALQIWIFECCSKVDDDIAIRVANSIPRILNWKTIAESPWQKYIEKCLFMPTKNKFENIVASEDEVSKFRLPEPRDYNAKILKLEPKGSSHGLDMLTNEVIELRKELVKVNENNKALEEKIDLGFNQIKEFVVNSNKQLLEDISLLFTKSGGSSFVIREVREPSKKQVDETFSSGLDFNGDATEDCQKLLHTLDDFIFLDEDLSQINRIEESYLKKRAQNKKKVTPKKRGRKKNPKKLITSPYTQHFESGGTLCVTRQFFETKHPFSYATGGDNELDLIDSFTKWLYMGTKKRGKKPYTDALNVISPAFELDIGQRSLEVYDSFPARNGVNFEVKNIVEMLSIVLPYYLSVVKFYDKRPELKATPKYSGIDEFEKIEFHFITKGVP</sequence>
<keyword evidence="4" id="KW-1185">Reference proteome</keyword>
<dbReference type="AlphaFoldDB" id="A0AAN8TH50"/>
<comment type="caution">
    <text evidence="3">The sequence shown here is derived from an EMBL/GenBank/DDBJ whole genome shotgun (WGS) entry which is preliminary data.</text>
</comment>
<evidence type="ECO:0000313" key="3">
    <source>
        <dbReference type="EMBL" id="KAK6784538.1"/>
    </source>
</evidence>
<feature type="region of interest" description="Disordered" evidence="2">
    <location>
        <begin position="1"/>
        <end position="48"/>
    </location>
</feature>
<evidence type="ECO:0000313" key="4">
    <source>
        <dbReference type="Proteomes" id="UP001371456"/>
    </source>
</evidence>
<evidence type="ECO:0000256" key="2">
    <source>
        <dbReference type="SAM" id="MobiDB-lite"/>
    </source>
</evidence>
<evidence type="ECO:0000256" key="1">
    <source>
        <dbReference type="SAM" id="Coils"/>
    </source>
</evidence>
<dbReference type="EMBL" id="JBANQN010000007">
    <property type="protein sequence ID" value="KAK6784538.1"/>
    <property type="molecule type" value="Genomic_DNA"/>
</dbReference>
<dbReference type="Proteomes" id="UP001371456">
    <property type="component" value="Unassembled WGS sequence"/>
</dbReference>
<keyword evidence="1" id="KW-0175">Coiled coil</keyword>
<feature type="compositionally biased region" description="Basic and acidic residues" evidence="2">
    <location>
        <begin position="35"/>
        <end position="48"/>
    </location>
</feature>
<accession>A0AAN8TH50</accession>